<dbReference type="Proteomes" id="UP000216316">
    <property type="component" value="Unassembled WGS sequence"/>
</dbReference>
<evidence type="ECO:0008006" key="3">
    <source>
        <dbReference type="Google" id="ProtNLM"/>
    </source>
</evidence>
<name>A0ABX4EQX8_9LACO</name>
<protein>
    <recommendedName>
        <fullName evidence="3">LA2681-like HEPN domain-containing protein</fullName>
    </recommendedName>
</protein>
<comment type="caution">
    <text evidence="1">The sequence shown here is derived from an EMBL/GenBank/DDBJ whole genome shotgun (WGS) entry which is preliminary data.</text>
</comment>
<gene>
    <name evidence="1" type="ORF">CBF53_06335</name>
</gene>
<dbReference type="EMBL" id="NGNV01000032">
    <property type="protein sequence ID" value="OYR87832.1"/>
    <property type="molecule type" value="Genomic_DNA"/>
</dbReference>
<keyword evidence="2" id="KW-1185">Reference proteome</keyword>
<proteinExistence type="predicted"/>
<feature type="non-terminal residue" evidence="1">
    <location>
        <position position="1"/>
    </location>
</feature>
<sequence>IYDSSPWKVRLTNIRKEILRINTKENFENNDEETYSILEQDIFLSAFIIRKLIDCKSKVIDKLRDYTFVVDTYTPMKKIDFFHRWPEDDCFNFDESKKMHINEKRICNSLIHSYIFWIVQEYENGPAEGFYVSSDKDRNKILYDVSLTQYLSFLYLGINSSVTSQKLIYDKKKQDYIFINK</sequence>
<organism evidence="1 2">
    <name type="scientific">Lactobacillus taiwanensis</name>
    <dbReference type="NCBI Taxonomy" id="508451"/>
    <lineage>
        <taxon>Bacteria</taxon>
        <taxon>Bacillati</taxon>
        <taxon>Bacillota</taxon>
        <taxon>Bacilli</taxon>
        <taxon>Lactobacillales</taxon>
        <taxon>Lactobacillaceae</taxon>
        <taxon>Lactobacillus</taxon>
    </lineage>
</organism>
<reference evidence="1 2" key="1">
    <citation type="submission" date="2017-09" db="EMBL/GenBank/DDBJ databases">
        <title>Tripartite evolution among Lactobacillus johnsonii, Lactobacillus taiwanensis, Lactobacillus reuteri and their rodent host.</title>
        <authorList>
            <person name="Wang T."/>
            <person name="Knowles S."/>
            <person name="Cheng C."/>
        </authorList>
    </citation>
    <scope>NUCLEOTIDE SEQUENCE [LARGE SCALE GENOMIC DNA]</scope>
    <source>
        <strain evidence="1 2">609u</strain>
    </source>
</reference>
<accession>A0ABX4EQX8</accession>
<dbReference type="RefSeq" id="WP_094521817.1">
    <property type="nucleotide sequence ID" value="NZ_NGNV01000032.1"/>
</dbReference>
<evidence type="ECO:0000313" key="2">
    <source>
        <dbReference type="Proteomes" id="UP000216316"/>
    </source>
</evidence>
<evidence type="ECO:0000313" key="1">
    <source>
        <dbReference type="EMBL" id="OYR87832.1"/>
    </source>
</evidence>